<evidence type="ECO:0000313" key="5">
    <source>
        <dbReference type="EMBL" id="OZM57939.1"/>
    </source>
</evidence>
<dbReference type="Pfam" id="PF07261">
    <property type="entry name" value="DnaB_2"/>
    <property type="match status" value="1"/>
</dbReference>
<organism evidence="5 6">
    <name type="scientific">Lottiidibacillus patelloidae</name>
    <dbReference type="NCBI Taxonomy" id="2670334"/>
    <lineage>
        <taxon>Bacteria</taxon>
        <taxon>Bacillati</taxon>
        <taxon>Bacillota</taxon>
        <taxon>Bacilli</taxon>
        <taxon>Bacillales</taxon>
        <taxon>Bacillaceae</taxon>
        <taxon>Lottiidibacillus</taxon>
    </lineage>
</organism>
<reference evidence="6" key="1">
    <citation type="submission" date="2017-08" db="EMBL/GenBank/DDBJ databases">
        <authorList>
            <person name="Huang Z."/>
        </authorList>
    </citation>
    <scope>NUCLEOTIDE SEQUENCE [LARGE SCALE GENOMIC DNA]</scope>
    <source>
        <strain evidence="6">SA5d-4</strain>
    </source>
</reference>
<evidence type="ECO:0000256" key="2">
    <source>
        <dbReference type="SAM" id="MobiDB-lite"/>
    </source>
</evidence>
<dbReference type="RefSeq" id="WP_094923275.1">
    <property type="nucleotide sequence ID" value="NZ_NPIA01000002.1"/>
</dbReference>
<keyword evidence="6" id="KW-1185">Reference proteome</keyword>
<evidence type="ECO:0000313" key="6">
    <source>
        <dbReference type="Proteomes" id="UP000217083"/>
    </source>
</evidence>
<feature type="region of interest" description="Disordered" evidence="2">
    <location>
        <begin position="409"/>
        <end position="470"/>
    </location>
</feature>
<evidence type="ECO:0000259" key="4">
    <source>
        <dbReference type="Pfam" id="PF25888"/>
    </source>
</evidence>
<accession>A0A263BW24</accession>
<feature type="domain" description="DnaB/C C-terminal" evidence="3">
    <location>
        <begin position="340"/>
        <end position="398"/>
    </location>
</feature>
<feature type="domain" description="Replicative helicase loading/DNA remodeling protein DnaB N-terminal winged helix" evidence="4">
    <location>
        <begin position="12"/>
        <end position="175"/>
    </location>
</feature>
<dbReference type="EMBL" id="NPIA01000002">
    <property type="protein sequence ID" value="OZM57939.1"/>
    <property type="molecule type" value="Genomic_DNA"/>
</dbReference>
<proteinExistence type="inferred from homology"/>
<comment type="similarity">
    <text evidence="1">Belongs to the DnaB/DnaD family.</text>
</comment>
<evidence type="ECO:0000259" key="3">
    <source>
        <dbReference type="Pfam" id="PF07261"/>
    </source>
</evidence>
<dbReference type="Pfam" id="PF25888">
    <property type="entry name" value="WHD_DnaB"/>
    <property type="match status" value="1"/>
</dbReference>
<gene>
    <name evidence="5" type="ORF">CIB95_06175</name>
</gene>
<dbReference type="AlphaFoldDB" id="A0A263BW24"/>
<reference evidence="5 6" key="2">
    <citation type="submission" date="2017-09" db="EMBL/GenBank/DDBJ databases">
        <title>Bacillus patelloidae sp. nov., isolated from the intestinal tract of a marine limpet.</title>
        <authorList>
            <person name="Liu R."/>
            <person name="Dong C."/>
            <person name="Shao Z."/>
        </authorList>
    </citation>
    <scope>NUCLEOTIDE SEQUENCE [LARGE SCALE GENOMIC DNA]</scope>
    <source>
        <strain evidence="5 6">SA5d-4</strain>
    </source>
</reference>
<comment type="caution">
    <text evidence="5">The sequence shown here is derived from an EMBL/GenBank/DDBJ whole genome shotgun (WGS) entry which is preliminary data.</text>
</comment>
<dbReference type="Proteomes" id="UP000217083">
    <property type="component" value="Unassembled WGS sequence"/>
</dbReference>
<dbReference type="InterPro" id="IPR058660">
    <property type="entry name" value="WHD_DnaB"/>
</dbReference>
<name>A0A263BW24_9BACI</name>
<sequence length="470" mass="55105">MTAHWKELLAQDRFIVRTNGLLHEYHKKIVTMLYQPLIGATANSLYMTLLSLIEKDDLWGEELSHHSLMNLMGVDLKQIFLYRGKLEGLGLLNVYVKQVEENRYFIYELQPPLTPEQFFTDGSLEIFLFNRLGKKRFDQLKKQFITAKIDKSSYRNITKSFSEVFESVHASELMPSGSEELMNSLTLPNNIEHIDEKEGNGISVGEMETFDFQLLMDDLSTIFVPKEVITKEVKETILKLAYIYKINDALQMSKIIQNAFLHEEKINLELLKKEVQRWYQFEHENKLPFLSLRQQPKKFQQLSNKEPQTDEERTIKEYETLSPYDLLKERSGGGKPALTDLKVVEAIMFEQGLLPGVVNVLVDYVLYINNLKLPKAYVEKIAAYWSRKQIRTVQEAMALAREENKKYREWLSEKSQPQKATRKRQANVREDVLPKWMTEQKEKENQTKQEQPAKKAPSKNNLKERLRNMK</sequence>
<feature type="compositionally biased region" description="Basic and acidic residues" evidence="2">
    <location>
        <begin position="427"/>
        <end position="453"/>
    </location>
</feature>
<protein>
    <submittedName>
        <fullName evidence="5">Uncharacterized protein</fullName>
    </submittedName>
</protein>
<evidence type="ECO:0000256" key="1">
    <source>
        <dbReference type="ARBA" id="ARBA00093462"/>
    </source>
</evidence>
<feature type="compositionally biased region" description="Basic and acidic residues" evidence="2">
    <location>
        <begin position="461"/>
        <end position="470"/>
    </location>
</feature>
<dbReference type="InterPro" id="IPR006343">
    <property type="entry name" value="DnaB/C_C"/>
</dbReference>